<dbReference type="InterPro" id="IPR038665">
    <property type="entry name" value="Voltage-dep_anion_channel_sf"/>
</dbReference>
<feature type="transmembrane region" description="Helical" evidence="5">
    <location>
        <begin position="271"/>
        <end position="291"/>
    </location>
</feature>
<evidence type="ECO:0000256" key="4">
    <source>
        <dbReference type="ARBA" id="ARBA00023136"/>
    </source>
</evidence>
<feature type="transmembrane region" description="Helical" evidence="5">
    <location>
        <begin position="311"/>
        <end position="333"/>
    </location>
</feature>
<keyword evidence="3 5" id="KW-1133">Transmembrane helix</keyword>
<dbReference type="Proteomes" id="UP000184383">
    <property type="component" value="Unassembled WGS sequence"/>
</dbReference>
<accession>A0A1L9RSJ2</accession>
<proteinExistence type="predicted"/>
<evidence type="ECO:0000256" key="5">
    <source>
        <dbReference type="SAM" id="Phobius"/>
    </source>
</evidence>
<dbReference type="GeneID" id="63750986"/>
<keyword evidence="4 5" id="KW-0472">Membrane</keyword>
<feature type="transmembrane region" description="Helical" evidence="5">
    <location>
        <begin position="168"/>
        <end position="189"/>
    </location>
</feature>
<evidence type="ECO:0000256" key="3">
    <source>
        <dbReference type="ARBA" id="ARBA00022989"/>
    </source>
</evidence>
<dbReference type="OrthoDB" id="2901184at2759"/>
<protein>
    <recommendedName>
        <fullName evidence="8">C4-dicarboxylate transporter/malic acid transport protein</fullName>
    </recommendedName>
</protein>
<dbReference type="GO" id="GO:0016020">
    <property type="term" value="C:membrane"/>
    <property type="evidence" value="ECO:0007669"/>
    <property type="project" value="UniProtKB-SubCell"/>
</dbReference>
<dbReference type="EMBL" id="KV878211">
    <property type="protein sequence ID" value="OJJ37895.1"/>
    <property type="molecule type" value="Genomic_DNA"/>
</dbReference>
<sequence>MIDHGIVPTCRSDVGTSNNTSEEFVNQECKISINHESAIIPNNEPDDFFRLSFRERLRHFTWAWYTLTMSAGGLALLLHNQPYQFRGLREIGLLVYFLNIAFFIVICSLMVTRFIIYNNMMDSLRHDREGFFFPTFWLSIATMISGLSEYWGATNPTPSLAYALNVLFWIYCICTFACAVIQYSFVFSYHTFGLQTMMPSWILPAFPIMLSGTIASAVAGQQPAHSATPMIVAGLTFQGLGFSISFMMYAHYIGRLMQTGIPSSEHRPGMFICVGPPAFTLLAVIGMANGLPDGFKMVDGGGMDDRHIMRVLAICVGMFLWALSVWFFCIAFGSVIRDPPKAFHLNWWAMVFPNTGLTLATITLAKSLRSAAFEWVATGMSICIICMFLFVFTSTVRAVLKKRIMWPGRDEDVSE</sequence>
<feature type="transmembrane region" description="Helical" evidence="5">
    <location>
        <begin position="60"/>
        <end position="79"/>
    </location>
</feature>
<dbReference type="Gene3D" id="1.50.10.150">
    <property type="entry name" value="Voltage-dependent anion channel"/>
    <property type="match status" value="1"/>
</dbReference>
<dbReference type="STRING" id="1073089.A0A1L9RSJ2"/>
<feature type="transmembrane region" description="Helical" evidence="5">
    <location>
        <begin position="131"/>
        <end position="148"/>
    </location>
</feature>
<evidence type="ECO:0000256" key="1">
    <source>
        <dbReference type="ARBA" id="ARBA00004141"/>
    </source>
</evidence>
<reference evidence="7" key="1">
    <citation type="journal article" date="2017" name="Genome Biol.">
        <title>Comparative genomics reveals high biological diversity and specific adaptations in the industrially and medically important fungal genus Aspergillus.</title>
        <authorList>
            <person name="de Vries R.P."/>
            <person name="Riley R."/>
            <person name="Wiebenga A."/>
            <person name="Aguilar-Osorio G."/>
            <person name="Amillis S."/>
            <person name="Uchima C.A."/>
            <person name="Anderluh G."/>
            <person name="Asadollahi M."/>
            <person name="Askin M."/>
            <person name="Barry K."/>
            <person name="Battaglia E."/>
            <person name="Bayram O."/>
            <person name="Benocci T."/>
            <person name="Braus-Stromeyer S.A."/>
            <person name="Caldana C."/>
            <person name="Canovas D."/>
            <person name="Cerqueira G.C."/>
            <person name="Chen F."/>
            <person name="Chen W."/>
            <person name="Choi C."/>
            <person name="Clum A."/>
            <person name="Dos Santos R.A."/>
            <person name="Damasio A.R."/>
            <person name="Diallinas G."/>
            <person name="Emri T."/>
            <person name="Fekete E."/>
            <person name="Flipphi M."/>
            <person name="Freyberg S."/>
            <person name="Gallo A."/>
            <person name="Gournas C."/>
            <person name="Habgood R."/>
            <person name="Hainaut M."/>
            <person name="Harispe M.L."/>
            <person name="Henrissat B."/>
            <person name="Hilden K.S."/>
            <person name="Hope R."/>
            <person name="Hossain A."/>
            <person name="Karabika E."/>
            <person name="Karaffa L."/>
            <person name="Karanyi Z."/>
            <person name="Krasevec N."/>
            <person name="Kuo A."/>
            <person name="Kusch H."/>
            <person name="LaButti K."/>
            <person name="Lagendijk E.L."/>
            <person name="Lapidus A."/>
            <person name="Levasseur A."/>
            <person name="Lindquist E."/>
            <person name="Lipzen A."/>
            <person name="Logrieco A.F."/>
            <person name="MacCabe A."/>
            <person name="Maekelae M.R."/>
            <person name="Malavazi I."/>
            <person name="Melin P."/>
            <person name="Meyer V."/>
            <person name="Mielnichuk N."/>
            <person name="Miskei M."/>
            <person name="Molnar A.P."/>
            <person name="Mule G."/>
            <person name="Ngan C.Y."/>
            <person name="Orejas M."/>
            <person name="Orosz E."/>
            <person name="Ouedraogo J.P."/>
            <person name="Overkamp K.M."/>
            <person name="Park H.-S."/>
            <person name="Perrone G."/>
            <person name="Piumi F."/>
            <person name="Punt P.J."/>
            <person name="Ram A.F."/>
            <person name="Ramon A."/>
            <person name="Rauscher S."/>
            <person name="Record E."/>
            <person name="Riano-Pachon D.M."/>
            <person name="Robert V."/>
            <person name="Roehrig J."/>
            <person name="Ruller R."/>
            <person name="Salamov A."/>
            <person name="Salih N.S."/>
            <person name="Samson R.A."/>
            <person name="Sandor E."/>
            <person name="Sanguinetti M."/>
            <person name="Schuetze T."/>
            <person name="Sepcic K."/>
            <person name="Shelest E."/>
            <person name="Sherlock G."/>
            <person name="Sophianopoulou V."/>
            <person name="Squina F.M."/>
            <person name="Sun H."/>
            <person name="Susca A."/>
            <person name="Todd R.B."/>
            <person name="Tsang A."/>
            <person name="Unkles S.E."/>
            <person name="van de Wiele N."/>
            <person name="van Rossen-Uffink D."/>
            <person name="Oliveira J.V."/>
            <person name="Vesth T.C."/>
            <person name="Visser J."/>
            <person name="Yu J.-H."/>
            <person name="Zhou M."/>
            <person name="Andersen M.R."/>
            <person name="Archer D.B."/>
            <person name="Baker S.E."/>
            <person name="Benoit I."/>
            <person name="Brakhage A.A."/>
            <person name="Braus G.H."/>
            <person name="Fischer R."/>
            <person name="Frisvad J.C."/>
            <person name="Goldman G.H."/>
            <person name="Houbraken J."/>
            <person name="Oakley B."/>
            <person name="Pocsi I."/>
            <person name="Scazzocchio C."/>
            <person name="Seiboth B."/>
            <person name="vanKuyk P.A."/>
            <person name="Wortman J."/>
            <person name="Dyer P.S."/>
            <person name="Grigoriev I.V."/>
        </authorList>
    </citation>
    <scope>NUCLEOTIDE SEQUENCE [LARGE SCALE GENOMIC DNA]</scope>
    <source>
        <strain evidence="7">DTO 134E9</strain>
    </source>
</reference>
<evidence type="ECO:0008006" key="8">
    <source>
        <dbReference type="Google" id="ProtNLM"/>
    </source>
</evidence>
<keyword evidence="2 5" id="KW-0812">Transmembrane</keyword>
<dbReference type="InterPro" id="IPR030185">
    <property type="entry name" value="Mae1"/>
</dbReference>
<evidence type="ECO:0000313" key="7">
    <source>
        <dbReference type="Proteomes" id="UP000184383"/>
    </source>
</evidence>
<dbReference type="CDD" id="cd09317">
    <property type="entry name" value="TDT_Mae1_like"/>
    <property type="match status" value="1"/>
</dbReference>
<dbReference type="AlphaFoldDB" id="A0A1L9RSJ2"/>
<keyword evidence="7" id="KW-1185">Reference proteome</keyword>
<feature type="transmembrane region" description="Helical" evidence="5">
    <location>
        <begin position="377"/>
        <end position="400"/>
    </location>
</feature>
<dbReference type="InterPro" id="IPR004695">
    <property type="entry name" value="SLAC1/Mae1/Ssu1/TehA"/>
</dbReference>
<gene>
    <name evidence="6" type="ORF">ASPWEDRAFT_39611</name>
</gene>
<dbReference type="Pfam" id="PF03595">
    <property type="entry name" value="SLAC1"/>
    <property type="match status" value="1"/>
</dbReference>
<dbReference type="RefSeq" id="XP_040691571.1">
    <property type="nucleotide sequence ID" value="XM_040835138.1"/>
</dbReference>
<dbReference type="PANTHER" id="PTHR31162:SF0">
    <property type="entry name" value="MALIC ACID TRANSPORT PROTEIN"/>
    <property type="match status" value="1"/>
</dbReference>
<organism evidence="6 7">
    <name type="scientific">Aspergillus wentii DTO 134E9</name>
    <dbReference type="NCBI Taxonomy" id="1073089"/>
    <lineage>
        <taxon>Eukaryota</taxon>
        <taxon>Fungi</taxon>
        <taxon>Dikarya</taxon>
        <taxon>Ascomycota</taxon>
        <taxon>Pezizomycotina</taxon>
        <taxon>Eurotiomycetes</taxon>
        <taxon>Eurotiomycetidae</taxon>
        <taxon>Eurotiales</taxon>
        <taxon>Aspergillaceae</taxon>
        <taxon>Aspergillus</taxon>
        <taxon>Aspergillus subgen. Cremei</taxon>
    </lineage>
</organism>
<comment type="subcellular location">
    <subcellularLocation>
        <location evidence="1">Membrane</location>
        <topology evidence="1">Multi-pass membrane protein</topology>
    </subcellularLocation>
</comment>
<feature type="transmembrane region" description="Helical" evidence="5">
    <location>
        <begin position="91"/>
        <end position="111"/>
    </location>
</feature>
<dbReference type="PANTHER" id="PTHR31162">
    <property type="entry name" value="MALIC ACID TRANSPORT PROTEIN-RELATED"/>
    <property type="match status" value="1"/>
</dbReference>
<feature type="transmembrane region" description="Helical" evidence="5">
    <location>
        <begin position="231"/>
        <end position="250"/>
    </location>
</feature>
<feature type="transmembrane region" description="Helical" evidence="5">
    <location>
        <begin position="201"/>
        <end position="219"/>
    </location>
</feature>
<evidence type="ECO:0000313" key="6">
    <source>
        <dbReference type="EMBL" id="OJJ37895.1"/>
    </source>
</evidence>
<name>A0A1L9RSJ2_ASPWE</name>
<evidence type="ECO:0000256" key="2">
    <source>
        <dbReference type="ARBA" id="ARBA00022692"/>
    </source>
</evidence>
<feature type="transmembrane region" description="Helical" evidence="5">
    <location>
        <begin position="345"/>
        <end position="365"/>
    </location>
</feature>
<dbReference type="GO" id="GO:0015140">
    <property type="term" value="F:malate transmembrane transporter activity"/>
    <property type="evidence" value="ECO:0007669"/>
    <property type="project" value="InterPro"/>
</dbReference>
<dbReference type="VEuPathDB" id="FungiDB:ASPWEDRAFT_39611"/>